<reference evidence="2" key="1">
    <citation type="journal article" date="2022" name="Int. J. Mol. Sci.">
        <title>Draft Genome of Tanacetum Coccineum: Genomic Comparison of Closely Related Tanacetum-Family Plants.</title>
        <authorList>
            <person name="Yamashiro T."/>
            <person name="Shiraishi A."/>
            <person name="Nakayama K."/>
            <person name="Satake H."/>
        </authorList>
    </citation>
    <scope>NUCLEOTIDE SEQUENCE</scope>
</reference>
<keyword evidence="3" id="KW-1185">Reference proteome</keyword>
<sequence length="675" mass="75560">MAFVSSSNNNTSSTNEAVNTAHGVSTASTQVNAANSTNIDNLSDVVICAFFASQPNSPQLIHEDLQQIHLDDMEEMDLRWQMAMLTMRARRAPRNQDKLDLGKLRRSVSVENILFTALVSCDGLVAFHKWNLQDPGVIDTYTDSDYAGASLDRKSTTGGCQFLGCRLISWQCKKQTVVANSTTEAEYVAASSCCGQVLWIQNQLLDYGYNFMHTKIFIDNNRKAKKSVKLMMEKLFGMELELMLFWSTAMAKTINREAQLHARVDGKKIIITKSSIRRDLRLEDVEDVNCLPNSTIFEQLAMMGMIRNLDNLSGKFLMYPRFVQVFLDQQLDGVPTHKRRYIAPSHTKKIFGNMRRVGKGFSGRITPLFPTIGGTKQSTIRERKPKRKDTQVPQPSDPIENVADEAVHKELGDSLVRAATIASSLEVEQDSGNITKTQSKATPNESSSQELIRVVSPSAKNMRILLLKTRVLDLDEIKDHLQWSENATSRGDLLRISLVNDADKEMFDMDALDGEEVFVEEVNEKVNIVEEVVEVINIAKLIIDAAQVSVASDTVSTASAAITVSAATTTADDLTLAQALKDLKISKPNVKGIVIQELEPVKPLKKKDQIRLDEEAALKLQAEFDEEERLAREKAKKEQEDNIALIETWDDIQVKIDADHQLAERMQAKKQERVI</sequence>
<accession>A0ABQ4WK00</accession>
<feature type="compositionally biased region" description="Low complexity" evidence="1">
    <location>
        <begin position="1"/>
        <end position="15"/>
    </location>
</feature>
<dbReference type="CDD" id="cd09272">
    <property type="entry name" value="RNase_HI_RT_Ty1"/>
    <property type="match status" value="1"/>
</dbReference>
<proteinExistence type="predicted"/>
<protein>
    <submittedName>
        <fullName evidence="2">Uncharacterized protein</fullName>
    </submittedName>
</protein>
<dbReference type="PANTHER" id="PTHR11439:SF495">
    <property type="entry name" value="REVERSE TRANSCRIPTASE, RNA-DEPENDENT DNA POLYMERASE-RELATED"/>
    <property type="match status" value="1"/>
</dbReference>
<evidence type="ECO:0000313" key="2">
    <source>
        <dbReference type="EMBL" id="GJS53196.1"/>
    </source>
</evidence>
<feature type="region of interest" description="Disordered" evidence="1">
    <location>
        <begin position="1"/>
        <end position="20"/>
    </location>
</feature>
<feature type="compositionally biased region" description="Polar residues" evidence="1">
    <location>
        <begin position="430"/>
        <end position="449"/>
    </location>
</feature>
<organism evidence="2 3">
    <name type="scientific">Tanacetum coccineum</name>
    <dbReference type="NCBI Taxonomy" id="301880"/>
    <lineage>
        <taxon>Eukaryota</taxon>
        <taxon>Viridiplantae</taxon>
        <taxon>Streptophyta</taxon>
        <taxon>Embryophyta</taxon>
        <taxon>Tracheophyta</taxon>
        <taxon>Spermatophyta</taxon>
        <taxon>Magnoliopsida</taxon>
        <taxon>eudicotyledons</taxon>
        <taxon>Gunneridae</taxon>
        <taxon>Pentapetalae</taxon>
        <taxon>asterids</taxon>
        <taxon>campanulids</taxon>
        <taxon>Asterales</taxon>
        <taxon>Asteraceae</taxon>
        <taxon>Asteroideae</taxon>
        <taxon>Anthemideae</taxon>
        <taxon>Anthemidinae</taxon>
        <taxon>Tanacetum</taxon>
    </lineage>
</organism>
<evidence type="ECO:0000256" key="1">
    <source>
        <dbReference type="SAM" id="MobiDB-lite"/>
    </source>
</evidence>
<evidence type="ECO:0000313" key="3">
    <source>
        <dbReference type="Proteomes" id="UP001151760"/>
    </source>
</evidence>
<gene>
    <name evidence="2" type="ORF">Tco_0626558</name>
</gene>
<dbReference type="Proteomes" id="UP001151760">
    <property type="component" value="Unassembled WGS sequence"/>
</dbReference>
<reference evidence="2" key="2">
    <citation type="submission" date="2022-01" db="EMBL/GenBank/DDBJ databases">
        <authorList>
            <person name="Yamashiro T."/>
            <person name="Shiraishi A."/>
            <person name="Satake H."/>
            <person name="Nakayama K."/>
        </authorList>
    </citation>
    <scope>NUCLEOTIDE SEQUENCE</scope>
</reference>
<name>A0ABQ4WK00_9ASTR</name>
<comment type="caution">
    <text evidence="2">The sequence shown here is derived from an EMBL/GenBank/DDBJ whole genome shotgun (WGS) entry which is preliminary data.</text>
</comment>
<dbReference type="PANTHER" id="PTHR11439">
    <property type="entry name" value="GAG-POL-RELATED RETROTRANSPOSON"/>
    <property type="match status" value="1"/>
</dbReference>
<feature type="region of interest" description="Disordered" evidence="1">
    <location>
        <begin position="372"/>
        <end position="400"/>
    </location>
</feature>
<feature type="region of interest" description="Disordered" evidence="1">
    <location>
        <begin position="428"/>
        <end position="449"/>
    </location>
</feature>
<dbReference type="EMBL" id="BQNB010008709">
    <property type="protein sequence ID" value="GJS53196.1"/>
    <property type="molecule type" value="Genomic_DNA"/>
</dbReference>